<dbReference type="InterPro" id="IPR051400">
    <property type="entry name" value="HAD-like_hydrolase"/>
</dbReference>
<dbReference type="SUPFAM" id="SSF56784">
    <property type="entry name" value="HAD-like"/>
    <property type="match status" value="1"/>
</dbReference>
<dbReference type="PRINTS" id="PR00413">
    <property type="entry name" value="HADHALOGNASE"/>
</dbReference>
<comment type="caution">
    <text evidence="5">The sequence shown here is derived from an EMBL/GenBank/DDBJ whole genome shotgun (WGS) entry which is preliminary data.</text>
</comment>
<proteinExistence type="predicted"/>
<dbReference type="GO" id="GO:0016787">
    <property type="term" value="F:hydrolase activity"/>
    <property type="evidence" value="ECO:0007669"/>
    <property type="project" value="UniProtKB-KW"/>
</dbReference>
<evidence type="ECO:0000313" key="6">
    <source>
        <dbReference type="Proteomes" id="UP001151002"/>
    </source>
</evidence>
<evidence type="ECO:0000256" key="1">
    <source>
        <dbReference type="ARBA" id="ARBA00001946"/>
    </source>
</evidence>
<protein>
    <submittedName>
        <fullName evidence="5">HAD-IA family hydrolase</fullName>
    </submittedName>
</protein>
<dbReference type="Pfam" id="PF00702">
    <property type="entry name" value="Hydrolase"/>
    <property type="match status" value="1"/>
</dbReference>
<dbReference type="EMBL" id="JAPNTZ010000008">
    <property type="protein sequence ID" value="MCY1140896.1"/>
    <property type="molecule type" value="Genomic_DNA"/>
</dbReference>
<evidence type="ECO:0000256" key="3">
    <source>
        <dbReference type="ARBA" id="ARBA00022801"/>
    </source>
</evidence>
<evidence type="ECO:0000313" key="5">
    <source>
        <dbReference type="EMBL" id="MCY1140896.1"/>
    </source>
</evidence>
<dbReference type="SFLD" id="SFLDG01129">
    <property type="entry name" value="C1.5:_HAD__Beta-PGM__Phosphata"/>
    <property type="match status" value="1"/>
</dbReference>
<name>A0ABT4B330_9ACTN</name>
<dbReference type="InterPro" id="IPR023214">
    <property type="entry name" value="HAD_sf"/>
</dbReference>
<dbReference type="NCBIfam" id="TIGR01509">
    <property type="entry name" value="HAD-SF-IA-v3"/>
    <property type="match status" value="1"/>
</dbReference>
<keyword evidence="3 5" id="KW-0378">Hydrolase</keyword>
<keyword evidence="2" id="KW-0479">Metal-binding</keyword>
<dbReference type="Gene3D" id="3.40.50.1000">
    <property type="entry name" value="HAD superfamily/HAD-like"/>
    <property type="match status" value="1"/>
</dbReference>
<dbReference type="RefSeq" id="WP_267565243.1">
    <property type="nucleotide sequence ID" value="NZ_JAPNTZ010000008.1"/>
</dbReference>
<dbReference type="InterPro" id="IPR006439">
    <property type="entry name" value="HAD-SF_hydro_IA"/>
</dbReference>
<keyword evidence="6" id="KW-1185">Reference proteome</keyword>
<dbReference type="SFLD" id="SFLDS00003">
    <property type="entry name" value="Haloacid_Dehalogenase"/>
    <property type="match status" value="1"/>
</dbReference>
<evidence type="ECO:0000256" key="4">
    <source>
        <dbReference type="ARBA" id="ARBA00022842"/>
    </source>
</evidence>
<comment type="cofactor">
    <cofactor evidence="1">
        <name>Mg(2+)</name>
        <dbReference type="ChEBI" id="CHEBI:18420"/>
    </cofactor>
</comment>
<evidence type="ECO:0000256" key="2">
    <source>
        <dbReference type="ARBA" id="ARBA00022723"/>
    </source>
</evidence>
<gene>
    <name evidence="5" type="ORF">OWR29_23095</name>
</gene>
<dbReference type="Proteomes" id="UP001151002">
    <property type="component" value="Unassembled WGS sequence"/>
</dbReference>
<dbReference type="PANTHER" id="PTHR46470:SF2">
    <property type="entry name" value="GLYCERALDEHYDE 3-PHOSPHATE PHOSPHATASE"/>
    <property type="match status" value="1"/>
</dbReference>
<accession>A0ABT4B330</accession>
<keyword evidence="4" id="KW-0460">Magnesium</keyword>
<dbReference type="InterPro" id="IPR036412">
    <property type="entry name" value="HAD-like_sf"/>
</dbReference>
<dbReference type="NCBIfam" id="TIGR01549">
    <property type="entry name" value="HAD-SF-IA-v1"/>
    <property type="match status" value="1"/>
</dbReference>
<dbReference type="PANTHER" id="PTHR46470">
    <property type="entry name" value="N-ACYLNEURAMINATE-9-PHOSPHATASE"/>
    <property type="match status" value="1"/>
</dbReference>
<reference evidence="5" key="1">
    <citation type="submission" date="2022-11" db="EMBL/GenBank/DDBJ databases">
        <authorList>
            <person name="Somphong A."/>
            <person name="Phongsopitanun W."/>
        </authorList>
    </citation>
    <scope>NUCLEOTIDE SEQUENCE</scope>
    <source>
        <strain evidence="5">Pm04-4</strain>
    </source>
</reference>
<dbReference type="Gene3D" id="1.20.120.710">
    <property type="entry name" value="Haloacid dehalogenase hydrolase-like domain"/>
    <property type="match status" value="1"/>
</dbReference>
<sequence>MSKRVVLLDLDGTLLDYSDDDWRLTVRATCAGLATAAPGLDAAALATTYERICLGHWRVAASAVMLAPSGSPHGHDVWREHWHEALRVHGHGDTELARHAFELYRADRLARYRLYPDVPAALARLRELADGLAVVTNGPGDTQREKIAATGLDAYVDVVVTSGETGHAKPRPEIFHIALRELDATPDEAWHIGDSLTSDVAGARNAGLAGAVWLNRTGAAGQ</sequence>
<organism evidence="5 6">
    <name type="scientific">Paractinoplanes pyxinae</name>
    <dbReference type="NCBI Taxonomy" id="2997416"/>
    <lineage>
        <taxon>Bacteria</taxon>
        <taxon>Bacillati</taxon>
        <taxon>Actinomycetota</taxon>
        <taxon>Actinomycetes</taxon>
        <taxon>Micromonosporales</taxon>
        <taxon>Micromonosporaceae</taxon>
        <taxon>Paractinoplanes</taxon>
    </lineage>
</organism>